<gene>
    <name evidence="10" type="primary">vapC51_1</name>
    <name evidence="8" type="synonym">vapC</name>
    <name evidence="10" type="ORF">Cba03nite_02460</name>
</gene>
<evidence type="ECO:0000256" key="3">
    <source>
        <dbReference type="ARBA" id="ARBA00022722"/>
    </source>
</evidence>
<keyword evidence="11" id="KW-1185">Reference proteome</keyword>
<comment type="similarity">
    <text evidence="7 8">Belongs to the PINc/VapC protein family.</text>
</comment>
<feature type="binding site" evidence="8">
    <location>
        <position position="92"/>
    </location>
    <ligand>
        <name>Mg(2+)</name>
        <dbReference type="ChEBI" id="CHEBI:18420"/>
    </ligand>
</feature>
<dbReference type="InterPro" id="IPR022907">
    <property type="entry name" value="VapC_family"/>
</dbReference>
<keyword evidence="5 8" id="KW-0378">Hydrolase</keyword>
<dbReference type="Gene3D" id="3.40.50.1010">
    <property type="entry name" value="5'-nuclease"/>
    <property type="match status" value="1"/>
</dbReference>
<evidence type="ECO:0000313" key="10">
    <source>
        <dbReference type="EMBL" id="GIF78897.1"/>
    </source>
</evidence>
<organism evidence="10 11">
    <name type="scientific">Catellatospora bangladeshensis</name>
    <dbReference type="NCBI Taxonomy" id="310355"/>
    <lineage>
        <taxon>Bacteria</taxon>
        <taxon>Bacillati</taxon>
        <taxon>Actinomycetota</taxon>
        <taxon>Actinomycetes</taxon>
        <taxon>Micromonosporales</taxon>
        <taxon>Micromonosporaceae</taxon>
        <taxon>Catellatospora</taxon>
    </lineage>
</organism>
<evidence type="ECO:0000256" key="6">
    <source>
        <dbReference type="ARBA" id="ARBA00022842"/>
    </source>
</evidence>
<dbReference type="GO" id="GO:0090729">
    <property type="term" value="F:toxin activity"/>
    <property type="evidence" value="ECO:0007669"/>
    <property type="project" value="UniProtKB-KW"/>
</dbReference>
<dbReference type="EMBL" id="BONF01000002">
    <property type="protein sequence ID" value="GIF78897.1"/>
    <property type="molecule type" value="Genomic_DNA"/>
</dbReference>
<reference evidence="10 11" key="1">
    <citation type="submission" date="2021-01" db="EMBL/GenBank/DDBJ databases">
        <title>Whole genome shotgun sequence of Catellatospora bangladeshensis NBRC 107357.</title>
        <authorList>
            <person name="Komaki H."/>
            <person name="Tamura T."/>
        </authorList>
    </citation>
    <scope>NUCLEOTIDE SEQUENCE [LARGE SCALE GENOMIC DNA]</scope>
    <source>
        <strain evidence="10 11">NBRC 107357</strain>
    </source>
</reference>
<dbReference type="InterPro" id="IPR029060">
    <property type="entry name" value="PIN-like_dom_sf"/>
</dbReference>
<evidence type="ECO:0000313" key="11">
    <source>
        <dbReference type="Proteomes" id="UP000601223"/>
    </source>
</evidence>
<evidence type="ECO:0000256" key="4">
    <source>
        <dbReference type="ARBA" id="ARBA00022723"/>
    </source>
</evidence>
<evidence type="ECO:0000256" key="7">
    <source>
        <dbReference type="ARBA" id="ARBA00038093"/>
    </source>
</evidence>
<keyword evidence="4 8" id="KW-0479">Metal-binding</keyword>
<dbReference type="PANTHER" id="PTHR33653:SF1">
    <property type="entry name" value="RIBONUCLEASE VAPC2"/>
    <property type="match status" value="1"/>
</dbReference>
<evidence type="ECO:0000256" key="8">
    <source>
        <dbReference type="HAMAP-Rule" id="MF_00265"/>
    </source>
</evidence>
<evidence type="ECO:0000256" key="1">
    <source>
        <dbReference type="ARBA" id="ARBA00001946"/>
    </source>
</evidence>
<dbReference type="InterPro" id="IPR050556">
    <property type="entry name" value="Type_II_TA_system_RNase"/>
</dbReference>
<accession>A0A8J3NEZ4</accession>
<dbReference type="PANTHER" id="PTHR33653">
    <property type="entry name" value="RIBONUCLEASE VAPC2"/>
    <property type="match status" value="1"/>
</dbReference>
<comment type="function">
    <text evidence="8">Toxic component of a toxin-antitoxin (TA) system. An RNase.</text>
</comment>
<evidence type="ECO:0000256" key="2">
    <source>
        <dbReference type="ARBA" id="ARBA00022649"/>
    </source>
</evidence>
<sequence length="134" mass="14809">MRYLLDTSAYFQGRLNAEAMLRLKELSADERLTICMPAMLEMLVAARNSRDWLQTRNALALLPRVELSDPLAAVDLHGALAQRGRHRTPPVDVIVAATAAEHGLTVLHYDRDFERLTAVSGGAHEWIIPAGTGH</sequence>
<dbReference type="GO" id="GO:0004540">
    <property type="term" value="F:RNA nuclease activity"/>
    <property type="evidence" value="ECO:0007669"/>
    <property type="project" value="InterPro"/>
</dbReference>
<dbReference type="Pfam" id="PF01850">
    <property type="entry name" value="PIN"/>
    <property type="match status" value="1"/>
</dbReference>
<dbReference type="EC" id="3.1.-.-" evidence="8"/>
<dbReference type="GO" id="GO:0000287">
    <property type="term" value="F:magnesium ion binding"/>
    <property type="evidence" value="ECO:0007669"/>
    <property type="project" value="UniProtKB-UniRule"/>
</dbReference>
<evidence type="ECO:0000259" key="9">
    <source>
        <dbReference type="Pfam" id="PF01850"/>
    </source>
</evidence>
<dbReference type="AlphaFoldDB" id="A0A8J3NEZ4"/>
<dbReference type="InterPro" id="IPR002716">
    <property type="entry name" value="PIN_dom"/>
</dbReference>
<keyword evidence="3 8" id="KW-0540">Nuclease</keyword>
<dbReference type="Proteomes" id="UP000601223">
    <property type="component" value="Unassembled WGS sequence"/>
</dbReference>
<dbReference type="RefSeq" id="WP_203740669.1">
    <property type="nucleotide sequence ID" value="NZ_BONF01000002.1"/>
</dbReference>
<dbReference type="GO" id="GO:0016787">
    <property type="term" value="F:hydrolase activity"/>
    <property type="evidence" value="ECO:0007669"/>
    <property type="project" value="UniProtKB-KW"/>
</dbReference>
<feature type="domain" description="PIN" evidence="9">
    <location>
        <begin position="3"/>
        <end position="116"/>
    </location>
</feature>
<comment type="cofactor">
    <cofactor evidence="1 8">
        <name>Mg(2+)</name>
        <dbReference type="ChEBI" id="CHEBI:18420"/>
    </cofactor>
</comment>
<evidence type="ECO:0000256" key="5">
    <source>
        <dbReference type="ARBA" id="ARBA00022801"/>
    </source>
</evidence>
<keyword evidence="2 8" id="KW-1277">Toxin-antitoxin system</keyword>
<keyword evidence="6 8" id="KW-0460">Magnesium</keyword>
<dbReference type="SUPFAM" id="SSF88723">
    <property type="entry name" value="PIN domain-like"/>
    <property type="match status" value="1"/>
</dbReference>
<proteinExistence type="inferred from homology"/>
<feature type="binding site" evidence="8">
    <location>
        <position position="6"/>
    </location>
    <ligand>
        <name>Mg(2+)</name>
        <dbReference type="ChEBI" id="CHEBI:18420"/>
    </ligand>
</feature>
<protein>
    <recommendedName>
        <fullName evidence="8">Ribonuclease VapC</fullName>
        <shortName evidence="8">RNase VapC</shortName>
        <ecNumber evidence="8">3.1.-.-</ecNumber>
    </recommendedName>
    <alternativeName>
        <fullName evidence="8">Toxin VapC</fullName>
    </alternativeName>
</protein>
<comment type="caution">
    <text evidence="10">The sequence shown here is derived from an EMBL/GenBank/DDBJ whole genome shotgun (WGS) entry which is preliminary data.</text>
</comment>
<name>A0A8J3NEZ4_9ACTN</name>
<keyword evidence="8" id="KW-0800">Toxin</keyword>
<dbReference type="HAMAP" id="MF_00265">
    <property type="entry name" value="VapC_Nob1"/>
    <property type="match status" value="1"/>
</dbReference>